<sequence>MLRFDHLAIACTDLDSGADWLTARLGTRPQSGGAHDFMATHNRLLRLGPGEYLELIAIDPDAPPPSRPRWFGLDGFDGPPRAAGWVLRSDDLDHERPPDHPVPQPARRGDLRWRITIPDSGQMPMQGLVPMLIEWAAGSRHPADNLPDAGLRLTAMKLTHPDPAALARALPPFDDARLMLAQGAPGLHFHIQTPTGDAWL</sequence>
<dbReference type="RefSeq" id="WP_379140550.1">
    <property type="nucleotide sequence ID" value="NZ_JBHUEN010000013.1"/>
</dbReference>
<evidence type="ECO:0000313" key="3">
    <source>
        <dbReference type="Proteomes" id="UP001597213"/>
    </source>
</evidence>
<accession>A0ABW4R495</accession>
<organism evidence="2 3">
    <name type="scientific">Paracoccus pacificus</name>
    <dbReference type="NCBI Taxonomy" id="1463598"/>
    <lineage>
        <taxon>Bacteria</taxon>
        <taxon>Pseudomonadati</taxon>
        <taxon>Pseudomonadota</taxon>
        <taxon>Alphaproteobacteria</taxon>
        <taxon>Rhodobacterales</taxon>
        <taxon>Paracoccaceae</taxon>
        <taxon>Paracoccus</taxon>
    </lineage>
</organism>
<dbReference type="EMBL" id="JBHUEN010000013">
    <property type="protein sequence ID" value="MFD1881034.1"/>
    <property type="molecule type" value="Genomic_DNA"/>
</dbReference>
<evidence type="ECO:0000313" key="2">
    <source>
        <dbReference type="EMBL" id="MFD1881034.1"/>
    </source>
</evidence>
<gene>
    <name evidence="2" type="ORF">ACFSCT_04810</name>
</gene>
<dbReference type="Proteomes" id="UP001597213">
    <property type="component" value="Unassembled WGS sequence"/>
</dbReference>
<dbReference type="Pfam" id="PF13468">
    <property type="entry name" value="Glyoxalase_3"/>
    <property type="match status" value="1"/>
</dbReference>
<evidence type="ECO:0000259" key="1">
    <source>
        <dbReference type="Pfam" id="PF13468"/>
    </source>
</evidence>
<reference evidence="3" key="1">
    <citation type="journal article" date="2019" name="Int. J. Syst. Evol. Microbiol.">
        <title>The Global Catalogue of Microorganisms (GCM) 10K type strain sequencing project: providing services to taxonomists for standard genome sequencing and annotation.</title>
        <authorList>
            <consortium name="The Broad Institute Genomics Platform"/>
            <consortium name="The Broad Institute Genome Sequencing Center for Infectious Disease"/>
            <person name="Wu L."/>
            <person name="Ma J."/>
        </authorList>
    </citation>
    <scope>NUCLEOTIDE SEQUENCE [LARGE SCALE GENOMIC DNA]</scope>
    <source>
        <strain evidence="3">CCUG 56029</strain>
    </source>
</reference>
<name>A0ABW4R495_9RHOB</name>
<proteinExistence type="predicted"/>
<keyword evidence="3" id="KW-1185">Reference proteome</keyword>
<feature type="domain" description="Glyoxalase-like" evidence="1">
    <location>
        <begin position="4"/>
        <end position="170"/>
    </location>
</feature>
<dbReference type="InterPro" id="IPR025870">
    <property type="entry name" value="Glyoxalase-like_dom"/>
</dbReference>
<comment type="caution">
    <text evidence="2">The sequence shown here is derived from an EMBL/GenBank/DDBJ whole genome shotgun (WGS) entry which is preliminary data.</text>
</comment>
<protein>
    <submittedName>
        <fullName evidence="2">VOC family protein</fullName>
    </submittedName>
</protein>
<dbReference type="InterPro" id="IPR029068">
    <property type="entry name" value="Glyas_Bleomycin-R_OHBP_Dase"/>
</dbReference>
<dbReference type="SUPFAM" id="SSF54593">
    <property type="entry name" value="Glyoxalase/Bleomycin resistance protein/Dihydroxybiphenyl dioxygenase"/>
    <property type="match status" value="1"/>
</dbReference>
<dbReference type="Gene3D" id="3.10.180.10">
    <property type="entry name" value="2,3-Dihydroxybiphenyl 1,2-Dioxygenase, domain 1"/>
    <property type="match status" value="1"/>
</dbReference>